<dbReference type="GO" id="GO:0032259">
    <property type="term" value="P:methylation"/>
    <property type="evidence" value="ECO:0007669"/>
    <property type="project" value="UniProtKB-KW"/>
</dbReference>
<reference evidence="4 5" key="1">
    <citation type="submission" date="2019-03" db="EMBL/GenBank/DDBJ databases">
        <title>Genomic Encyclopedia of Type Strains, Phase IV (KMG-IV): sequencing the most valuable type-strain genomes for metagenomic binning, comparative biology and taxonomic classification.</title>
        <authorList>
            <person name="Goeker M."/>
        </authorList>
    </citation>
    <scope>NUCLEOTIDE SEQUENCE [LARGE SCALE GENOMIC DNA]</scope>
    <source>
        <strain evidence="4 5">DSM 11901</strain>
    </source>
</reference>
<evidence type="ECO:0000256" key="2">
    <source>
        <dbReference type="ARBA" id="ARBA00022679"/>
    </source>
</evidence>
<dbReference type="Gene3D" id="3.40.50.150">
    <property type="entry name" value="Vaccinia Virus protein VP39"/>
    <property type="match status" value="2"/>
</dbReference>
<keyword evidence="1 4" id="KW-0489">Methyltransferase</keyword>
<dbReference type="AlphaFoldDB" id="A0A4R6RGX5"/>
<dbReference type="GO" id="GO:0009307">
    <property type="term" value="P:DNA restriction-modification system"/>
    <property type="evidence" value="ECO:0007669"/>
    <property type="project" value="InterPro"/>
</dbReference>
<name>A0A4R6RGX5_9BURK</name>
<keyword evidence="3" id="KW-0949">S-adenosyl-L-methionine</keyword>
<evidence type="ECO:0000313" key="4">
    <source>
        <dbReference type="EMBL" id="TDP85659.1"/>
    </source>
</evidence>
<dbReference type="PRINTS" id="PR00505">
    <property type="entry name" value="D12N6MTFRASE"/>
</dbReference>
<dbReference type="InterPro" id="IPR012263">
    <property type="entry name" value="M_m6A_EcoRV"/>
</dbReference>
<dbReference type="InterPro" id="IPR029063">
    <property type="entry name" value="SAM-dependent_MTases_sf"/>
</dbReference>
<dbReference type="OrthoDB" id="9805629at2"/>
<evidence type="ECO:0000256" key="3">
    <source>
        <dbReference type="ARBA" id="ARBA00022691"/>
    </source>
</evidence>
<accession>A0A4R6RGX5</accession>
<gene>
    <name evidence="4" type="ORF">EV672_1026</name>
</gene>
<keyword evidence="2" id="KW-0808">Transferase</keyword>
<dbReference type="GO" id="GO:1904047">
    <property type="term" value="F:S-adenosyl-L-methionine binding"/>
    <property type="evidence" value="ECO:0007669"/>
    <property type="project" value="TreeGrafter"/>
</dbReference>
<evidence type="ECO:0000313" key="5">
    <source>
        <dbReference type="Proteomes" id="UP000294593"/>
    </source>
</evidence>
<proteinExistence type="predicted"/>
<dbReference type="GO" id="GO:0043565">
    <property type="term" value="F:sequence-specific DNA binding"/>
    <property type="evidence" value="ECO:0007669"/>
    <property type="project" value="TreeGrafter"/>
</dbReference>
<dbReference type="InterPro" id="IPR012327">
    <property type="entry name" value="MeTrfase_D12"/>
</dbReference>
<evidence type="ECO:0000256" key="1">
    <source>
        <dbReference type="ARBA" id="ARBA00022603"/>
    </source>
</evidence>
<dbReference type="RefSeq" id="WP_058088769.1">
    <property type="nucleotide sequence ID" value="NZ_SNXW01000002.1"/>
</dbReference>
<dbReference type="SUPFAM" id="SSF53335">
    <property type="entry name" value="S-adenosyl-L-methionine-dependent methyltransferases"/>
    <property type="match status" value="1"/>
</dbReference>
<dbReference type="Pfam" id="PF02086">
    <property type="entry name" value="MethyltransfD12"/>
    <property type="match status" value="2"/>
</dbReference>
<dbReference type="Proteomes" id="UP000294593">
    <property type="component" value="Unassembled WGS sequence"/>
</dbReference>
<organism evidence="4 5">
    <name type="scientific">Aquabacterium commune</name>
    <dbReference type="NCBI Taxonomy" id="70586"/>
    <lineage>
        <taxon>Bacteria</taxon>
        <taxon>Pseudomonadati</taxon>
        <taxon>Pseudomonadota</taxon>
        <taxon>Betaproteobacteria</taxon>
        <taxon>Burkholderiales</taxon>
        <taxon>Aquabacterium</taxon>
    </lineage>
</organism>
<keyword evidence="5" id="KW-1185">Reference proteome</keyword>
<protein>
    <submittedName>
        <fullName evidence="4">DNA adenine methylase</fullName>
    </submittedName>
</protein>
<dbReference type="PANTHER" id="PTHR30481:SF4">
    <property type="entry name" value="SITE-SPECIFIC DNA-METHYLTRANSFERASE (ADENINE-SPECIFIC)"/>
    <property type="match status" value="1"/>
</dbReference>
<dbReference type="GO" id="GO:0009007">
    <property type="term" value="F:site-specific DNA-methyltransferase (adenine-specific) activity"/>
    <property type="evidence" value="ECO:0007669"/>
    <property type="project" value="UniProtKB-EC"/>
</dbReference>
<dbReference type="GO" id="GO:0006298">
    <property type="term" value="P:mismatch repair"/>
    <property type="evidence" value="ECO:0007669"/>
    <property type="project" value="TreeGrafter"/>
</dbReference>
<dbReference type="EMBL" id="SNXW01000002">
    <property type="protein sequence ID" value="TDP85659.1"/>
    <property type="molecule type" value="Genomic_DNA"/>
</dbReference>
<comment type="caution">
    <text evidence="4">The sequence shown here is derived from an EMBL/GenBank/DDBJ whole genome shotgun (WGS) entry which is preliminary data.</text>
</comment>
<sequence>MTVLALPVRRQPGGRPRPMLRYHGGKYRMAPWIISHFPAHDTYVEPYGGAASVLLAKPRCRAEVYNDLDHRIVNVFRVVRNPATAQELRRRLMLTPFARAEFEWSYEDPIDPLDAAHKTIIQSYMGIGADAATRNDRPGFRAKRANATLPSSEWAGWPDSVPALTERLTAVTIESREATGVMQDYDTPTTLHYVDPPYVRSTRYENGRHGYRHEMSDDQHRELAQVLHGLQGLVVLSGYACDLYEELFSDWHQLERDAVADSGGARTEVLWLNPACFAALRKEQEQASLLMSDELVSHTR</sequence>
<dbReference type="PIRSF" id="PIRSF000398">
    <property type="entry name" value="M_m6A_EcoRV"/>
    <property type="match status" value="1"/>
</dbReference>
<dbReference type="PANTHER" id="PTHR30481">
    <property type="entry name" value="DNA ADENINE METHYLASE"/>
    <property type="match status" value="1"/>
</dbReference>